<dbReference type="Proteomes" id="UP000266861">
    <property type="component" value="Unassembled WGS sequence"/>
</dbReference>
<organism evidence="3 4">
    <name type="scientific">Diversispora epigaea</name>
    <dbReference type="NCBI Taxonomy" id="1348612"/>
    <lineage>
        <taxon>Eukaryota</taxon>
        <taxon>Fungi</taxon>
        <taxon>Fungi incertae sedis</taxon>
        <taxon>Mucoromycota</taxon>
        <taxon>Glomeromycotina</taxon>
        <taxon>Glomeromycetes</taxon>
        <taxon>Diversisporales</taxon>
        <taxon>Diversisporaceae</taxon>
        <taxon>Diversispora</taxon>
    </lineage>
</organism>
<comment type="caution">
    <text evidence="3">The sequence shown here is derived from an EMBL/GenBank/DDBJ whole genome shotgun (WGS) entry which is preliminary data.</text>
</comment>
<feature type="compositionally biased region" description="Polar residues" evidence="2">
    <location>
        <begin position="145"/>
        <end position="162"/>
    </location>
</feature>
<dbReference type="OrthoDB" id="2423674at2759"/>
<feature type="compositionally biased region" description="Basic and acidic residues" evidence="2">
    <location>
        <begin position="103"/>
        <end position="118"/>
    </location>
</feature>
<evidence type="ECO:0000313" key="4">
    <source>
        <dbReference type="Proteomes" id="UP000266861"/>
    </source>
</evidence>
<evidence type="ECO:0000313" key="3">
    <source>
        <dbReference type="EMBL" id="RHZ44024.1"/>
    </source>
</evidence>
<keyword evidence="1" id="KW-0175">Coiled coil</keyword>
<name>A0A397G2C2_9GLOM</name>
<feature type="coiled-coil region" evidence="1">
    <location>
        <begin position="1"/>
        <end position="98"/>
    </location>
</feature>
<reference evidence="3 4" key="1">
    <citation type="submission" date="2018-08" db="EMBL/GenBank/DDBJ databases">
        <title>Genome and evolution of the arbuscular mycorrhizal fungus Diversispora epigaea (formerly Glomus versiforme) and its bacterial endosymbionts.</title>
        <authorList>
            <person name="Sun X."/>
            <person name="Fei Z."/>
            <person name="Harrison M."/>
        </authorList>
    </citation>
    <scope>NUCLEOTIDE SEQUENCE [LARGE SCALE GENOMIC DNA]</scope>
    <source>
        <strain evidence="3 4">IT104</strain>
    </source>
</reference>
<accession>A0A397G2C2</accession>
<keyword evidence="4" id="KW-1185">Reference proteome</keyword>
<protein>
    <submittedName>
        <fullName evidence="3">Uncharacterized protein</fullName>
    </submittedName>
</protein>
<gene>
    <name evidence="3" type="ORF">Glove_772g24</name>
</gene>
<dbReference type="EMBL" id="PQFF01000598">
    <property type="protein sequence ID" value="RHZ44024.1"/>
    <property type="molecule type" value="Genomic_DNA"/>
</dbReference>
<feature type="region of interest" description="Disordered" evidence="2">
    <location>
        <begin position="103"/>
        <end position="162"/>
    </location>
</feature>
<dbReference type="AlphaFoldDB" id="A0A397G2C2"/>
<feature type="compositionally biased region" description="Polar residues" evidence="2">
    <location>
        <begin position="119"/>
        <end position="134"/>
    </location>
</feature>
<proteinExistence type="predicted"/>
<sequence length="380" mass="44270">MANAQSTVDSLKELNSRLIAEIDKLRKENADIKAENIKLKKDKEEVEARFTNLEQRDKEKSNLIAKLQQSDKEKTNLITKLEQNDKDTVARIAKLEQKQSQDVEKSNFIAKLDDDTRENNQSSINITSTETENSNDTHDTPASDIINNTSNSDELNNVPNSDVSFEDKEIEFLERIHKEQIRNGIRERNREKKLLRNNEEPTFHDQDPIQKNYTPQINQNVLEEPQTRSTISSQIKIPYNQKVEQGLLHELFEFIRGTNSMSLQSLKKTPLNSIFVKQISDIPVDIDLTPDSVPHLVRLFGKAEKTGRKEKLRWYYYSEEYEKKVSNLSSEKNIGDQMTRTQIYDEMMQYLPGIKREYLRKMTQKARTISSGNFLCRRLL</sequence>
<evidence type="ECO:0000256" key="2">
    <source>
        <dbReference type="SAM" id="MobiDB-lite"/>
    </source>
</evidence>
<evidence type="ECO:0000256" key="1">
    <source>
        <dbReference type="SAM" id="Coils"/>
    </source>
</evidence>